<accession>A0A2M6W065</accession>
<organism evidence="1 2">
    <name type="scientific">Candidatus Magasanikbacteria bacterium CG10_big_fil_rev_8_21_14_0_10_43_6</name>
    <dbReference type="NCBI Taxonomy" id="1974650"/>
    <lineage>
        <taxon>Bacteria</taxon>
        <taxon>Candidatus Magasanikiibacteriota</taxon>
    </lineage>
</organism>
<dbReference type="EMBL" id="PFBZ01000197">
    <property type="protein sequence ID" value="PIT86176.1"/>
    <property type="molecule type" value="Genomic_DNA"/>
</dbReference>
<reference evidence="2" key="1">
    <citation type="submission" date="2017-09" db="EMBL/GenBank/DDBJ databases">
        <title>Depth-based differentiation of microbial function through sediment-hosted aquifers and enrichment of novel symbionts in the deep terrestrial subsurface.</title>
        <authorList>
            <person name="Probst A.J."/>
            <person name="Ladd B."/>
            <person name="Jarett J.K."/>
            <person name="Geller-Mcgrath D.E."/>
            <person name="Sieber C.M.K."/>
            <person name="Emerson J.B."/>
            <person name="Anantharaman K."/>
            <person name="Thomas B.C."/>
            <person name="Malmstrom R."/>
            <person name="Stieglmeier M."/>
            <person name="Klingl A."/>
            <person name="Woyke T."/>
            <person name="Ryan C.M."/>
            <person name="Banfield J.F."/>
        </authorList>
    </citation>
    <scope>NUCLEOTIDE SEQUENCE [LARGE SCALE GENOMIC DNA]</scope>
</reference>
<dbReference type="AlphaFoldDB" id="A0A2M6W065"/>
<comment type="caution">
    <text evidence="1">The sequence shown here is derived from an EMBL/GenBank/DDBJ whole genome shotgun (WGS) entry which is preliminary data.</text>
</comment>
<dbReference type="Proteomes" id="UP000229362">
    <property type="component" value="Unassembled WGS sequence"/>
</dbReference>
<gene>
    <name evidence="1" type="ORF">COU33_04625</name>
</gene>
<evidence type="ECO:0000313" key="1">
    <source>
        <dbReference type="EMBL" id="PIT86176.1"/>
    </source>
</evidence>
<proteinExistence type="predicted"/>
<evidence type="ECO:0000313" key="2">
    <source>
        <dbReference type="Proteomes" id="UP000229362"/>
    </source>
</evidence>
<name>A0A2M6W065_9BACT</name>
<protein>
    <submittedName>
        <fullName evidence="1">Uncharacterized protein</fullName>
    </submittedName>
</protein>
<sequence>MFFQNPEKEVDMFRMSVKCLKAGLYAMLIMLILMSGISVAYADVCEESISYNQTKTFTIAPAGSLEVCYFPNGQGTVEMGVRVAWWEYWISQNSPTVTVNVFWGASSDATEWTWLASISTTTSWKYAPPLYLQQGVYVFSTSTSALAGVNMNVRPY</sequence>